<dbReference type="PRINTS" id="PR01397">
    <property type="entry name" value="DHBDHDRGNASE"/>
</dbReference>
<dbReference type="SUPFAM" id="SSF51735">
    <property type="entry name" value="NAD(P)-binding Rossmann-fold domains"/>
    <property type="match status" value="1"/>
</dbReference>
<name>A0ABZ1B343_9ACTN</name>
<dbReference type="Proteomes" id="UP001324287">
    <property type="component" value="Chromosome"/>
</dbReference>
<dbReference type="Pfam" id="PF00106">
    <property type="entry name" value="adh_short"/>
    <property type="match status" value="1"/>
</dbReference>
<dbReference type="RefSeq" id="WP_324276542.1">
    <property type="nucleotide sequence ID" value="NZ_CP141261.1"/>
</dbReference>
<organism evidence="3 4">
    <name type="scientific">Blastococcus brunescens</name>
    <dbReference type="NCBI Taxonomy" id="1564165"/>
    <lineage>
        <taxon>Bacteria</taxon>
        <taxon>Bacillati</taxon>
        <taxon>Actinomycetota</taxon>
        <taxon>Actinomycetes</taxon>
        <taxon>Geodermatophilales</taxon>
        <taxon>Geodermatophilaceae</taxon>
        <taxon>Blastococcus</taxon>
    </lineage>
</organism>
<dbReference type="EMBL" id="CP141261">
    <property type="protein sequence ID" value="WRL65218.1"/>
    <property type="molecule type" value="Genomic_DNA"/>
</dbReference>
<evidence type="ECO:0000313" key="3">
    <source>
        <dbReference type="EMBL" id="WRL65218.1"/>
    </source>
</evidence>
<dbReference type="InterPro" id="IPR003560">
    <property type="entry name" value="DHB_DH"/>
</dbReference>
<gene>
    <name evidence="3" type="ORF">U6N30_06005</name>
</gene>
<accession>A0ABZ1B343</accession>
<dbReference type="InterPro" id="IPR002347">
    <property type="entry name" value="SDR_fam"/>
</dbReference>
<keyword evidence="4" id="KW-1185">Reference proteome</keyword>
<protein>
    <submittedName>
        <fullName evidence="3">SDR family NAD(P)-dependent oxidoreductase</fullName>
    </submittedName>
</protein>
<dbReference type="CDD" id="cd05233">
    <property type="entry name" value="SDR_c"/>
    <property type="match status" value="1"/>
</dbReference>
<evidence type="ECO:0000256" key="1">
    <source>
        <dbReference type="ARBA" id="ARBA00006484"/>
    </source>
</evidence>
<reference evidence="3 4" key="1">
    <citation type="submission" date="2023-12" db="EMBL/GenBank/DDBJ databases">
        <title>Blastococcus brunescens sp. nov., an actonobacterium isolated from sandstone collected in sahara desert.</title>
        <authorList>
            <person name="Gtari M."/>
            <person name="Ghodhbane F."/>
        </authorList>
    </citation>
    <scope>NUCLEOTIDE SEQUENCE [LARGE SCALE GENOMIC DNA]</scope>
    <source>
        <strain evidence="3 4">BMG 8361</strain>
    </source>
</reference>
<keyword evidence="2" id="KW-0560">Oxidoreductase</keyword>
<proteinExistence type="inferred from homology"/>
<evidence type="ECO:0000256" key="2">
    <source>
        <dbReference type="ARBA" id="ARBA00023002"/>
    </source>
</evidence>
<dbReference type="Gene3D" id="3.40.50.720">
    <property type="entry name" value="NAD(P)-binding Rossmann-like Domain"/>
    <property type="match status" value="1"/>
</dbReference>
<sequence length="124" mass="12723">MGDDGALKGRVALVTGAASGLGRATAVALAEAGAHVVVADIDAAGSEETRARVTEAGGAAEVVPLDVTDDGSRREVVADLFDRHGDAFDVLVNVAGIDRPGYITDIDLDDYRRVQAVNCEGRSS</sequence>
<dbReference type="PANTHER" id="PTHR44196:SF1">
    <property type="entry name" value="DEHYDROGENASE_REDUCTASE SDR FAMILY MEMBER 7B"/>
    <property type="match status" value="1"/>
</dbReference>
<dbReference type="PANTHER" id="PTHR44196">
    <property type="entry name" value="DEHYDROGENASE/REDUCTASE SDR FAMILY MEMBER 7B"/>
    <property type="match status" value="1"/>
</dbReference>
<dbReference type="InterPro" id="IPR036291">
    <property type="entry name" value="NAD(P)-bd_dom_sf"/>
</dbReference>
<comment type="similarity">
    <text evidence="1">Belongs to the short-chain dehydrogenases/reductases (SDR) family.</text>
</comment>
<evidence type="ECO:0000313" key="4">
    <source>
        <dbReference type="Proteomes" id="UP001324287"/>
    </source>
</evidence>